<dbReference type="PANTHER" id="PTHR43201">
    <property type="entry name" value="ACYL-COA SYNTHETASE"/>
    <property type="match status" value="1"/>
</dbReference>
<comment type="similarity">
    <text evidence="1">Belongs to the ATP-dependent AMP-binding enzyme family.</text>
</comment>
<evidence type="ECO:0000256" key="2">
    <source>
        <dbReference type="ARBA" id="ARBA00022598"/>
    </source>
</evidence>
<dbReference type="PANTHER" id="PTHR43201:SF5">
    <property type="entry name" value="MEDIUM-CHAIN ACYL-COA LIGASE ACSF2, MITOCHONDRIAL"/>
    <property type="match status" value="1"/>
</dbReference>
<dbReference type="GO" id="GO:0006631">
    <property type="term" value="P:fatty acid metabolic process"/>
    <property type="evidence" value="ECO:0007669"/>
    <property type="project" value="TreeGrafter"/>
</dbReference>
<dbReference type="SUPFAM" id="SSF56801">
    <property type="entry name" value="Acetyl-CoA synthetase-like"/>
    <property type="match status" value="1"/>
</dbReference>
<evidence type="ECO:0000313" key="5">
    <source>
        <dbReference type="Proteomes" id="UP000680805"/>
    </source>
</evidence>
<dbReference type="InterPro" id="IPR042099">
    <property type="entry name" value="ANL_N_sf"/>
</dbReference>
<dbReference type="RefSeq" id="WP_215612756.1">
    <property type="nucleotide sequence ID" value="NZ_CP076135.1"/>
</dbReference>
<dbReference type="CDD" id="cd04433">
    <property type="entry name" value="AFD_class_I"/>
    <property type="match status" value="1"/>
</dbReference>
<reference evidence="4" key="1">
    <citation type="submission" date="2021-06" db="EMBL/GenBank/DDBJ databases">
        <title>Bradyrhizobium sp. S2-11-2 Genome sequencing.</title>
        <authorList>
            <person name="Jin L."/>
        </authorList>
    </citation>
    <scope>NUCLEOTIDE SEQUENCE</scope>
    <source>
        <strain evidence="4">S2-11-2</strain>
    </source>
</reference>
<name>A0A975RR16_9BRAD</name>
<dbReference type="InterPro" id="IPR000873">
    <property type="entry name" value="AMP-dep_synth/lig_dom"/>
</dbReference>
<feature type="domain" description="AMP-dependent synthetase/ligase" evidence="3">
    <location>
        <begin position="162"/>
        <end position="368"/>
    </location>
</feature>
<evidence type="ECO:0000256" key="1">
    <source>
        <dbReference type="ARBA" id="ARBA00006432"/>
    </source>
</evidence>
<organism evidence="4 5">
    <name type="scientific">Bradyrhizobium sediminis</name>
    <dbReference type="NCBI Taxonomy" id="2840469"/>
    <lineage>
        <taxon>Bacteria</taxon>
        <taxon>Pseudomonadati</taxon>
        <taxon>Pseudomonadota</taxon>
        <taxon>Alphaproteobacteria</taxon>
        <taxon>Hyphomicrobiales</taxon>
        <taxon>Nitrobacteraceae</taxon>
        <taxon>Bradyrhizobium</taxon>
    </lineage>
</organism>
<keyword evidence="2 4" id="KW-0436">Ligase</keyword>
<dbReference type="Gene3D" id="3.40.50.12780">
    <property type="entry name" value="N-terminal domain of ligase-like"/>
    <property type="match status" value="1"/>
</dbReference>
<sequence length="506" mass="54351">MFDLTDILFDYFFPQLGRTISIVNIADAFQFQAFYHPTSLAVCVPGSHYGPVSFGRLQAMSNAIGWRCLAAGLKAGEIAAILSNDPVFHLATILALERIGVVSVSTGQPDLPDEFTIDAAITDTPQEIIGCGRVLRADWSWTIGDDRSLPRHDDVGGYGTAAARIVLTSATTGDPKGIALTQEMLVRRIHACDAIFGDVVPTCARIFIDIGLTTSWGYLWAMKVLTRGGAVFFRGSDPAETLQAFGLYQVQCMIGSPASAAEFVGYYENSPDFICPFETMLSSGGMLSATLSERIRRRMCTHLIATYAATEITPLASAPAHRIADTRGAVGYIAPWIGAEVVDDADQPVGAGEQGHLRFRGHTCVSGYVGTPRNAKGVFKGGWFYPGDIGMITPERLLVIAGREKAIINVGGNKINPEAIESVLLSYPGVVHAGAFCRTNVAGVDEVWAVVASQADVDMQGLRAHCAQMLPPLFVPVHIVRVADIPRNDMGRIVRNKLDGIVPAHS</sequence>
<gene>
    <name evidence="4" type="ORF">KMZ68_19235</name>
</gene>
<dbReference type="EMBL" id="CP076135">
    <property type="protein sequence ID" value="QWG17100.1"/>
    <property type="molecule type" value="Genomic_DNA"/>
</dbReference>
<accession>A0A975RR16</accession>
<proteinExistence type="inferred from homology"/>
<dbReference type="Proteomes" id="UP000680805">
    <property type="component" value="Chromosome"/>
</dbReference>
<dbReference type="GO" id="GO:0031956">
    <property type="term" value="F:medium-chain fatty acid-CoA ligase activity"/>
    <property type="evidence" value="ECO:0007669"/>
    <property type="project" value="TreeGrafter"/>
</dbReference>
<dbReference type="InterPro" id="IPR045851">
    <property type="entry name" value="AMP-bd_C_sf"/>
</dbReference>
<dbReference type="AlphaFoldDB" id="A0A975RR16"/>
<dbReference type="KEGG" id="bsei:KMZ68_19235"/>
<dbReference type="Gene3D" id="3.30.300.30">
    <property type="match status" value="1"/>
</dbReference>
<evidence type="ECO:0000313" key="4">
    <source>
        <dbReference type="EMBL" id="QWG17100.1"/>
    </source>
</evidence>
<evidence type="ECO:0000259" key="3">
    <source>
        <dbReference type="Pfam" id="PF00501"/>
    </source>
</evidence>
<dbReference type="Pfam" id="PF00501">
    <property type="entry name" value="AMP-binding"/>
    <property type="match status" value="1"/>
</dbReference>
<protein>
    <submittedName>
        <fullName evidence="4">Fatty acid--CoA ligase family protein</fullName>
    </submittedName>
</protein>